<name>A0A3P7R7I1_DIBLA</name>
<protein>
    <recommendedName>
        <fullName evidence="3">DUF4806 domain-containing protein</fullName>
    </recommendedName>
</protein>
<keyword evidence="2" id="KW-1185">Reference proteome</keyword>
<dbReference type="Proteomes" id="UP000281553">
    <property type="component" value="Unassembled WGS sequence"/>
</dbReference>
<gene>
    <name evidence="1" type="ORF">DILT_LOCUS17750</name>
</gene>
<accession>A0A3P7R7I1</accession>
<sequence length="256" mass="29307">MSDVSPSGDDDHLHCVDEDTWLLGKIPSSSSSLASSVDASNLNAVVPVAKSFSHADGDCERKIVRKKCRSRTREKLGKLLRAVYWLKQSNRQLHKQVLELKQLVLTKREEGQSPSTSCPLSFSKPLVEVMSTERDFEQFEAAVLDADYRRQVTSYLCALRGDRIRTFAQRIFGSLFSDDITRCLTFFGARQNKRAFFGSTTYGIVLDVFKKWNADKRSDLFHLEEAFRYTFKKARDRLCKRSFRRPADADSNDQLN</sequence>
<evidence type="ECO:0000313" key="1">
    <source>
        <dbReference type="EMBL" id="VDN39056.1"/>
    </source>
</evidence>
<dbReference type="OrthoDB" id="6279447at2759"/>
<dbReference type="AlphaFoldDB" id="A0A3P7R7I1"/>
<evidence type="ECO:0000313" key="2">
    <source>
        <dbReference type="Proteomes" id="UP000281553"/>
    </source>
</evidence>
<dbReference type="EMBL" id="UYRU01094473">
    <property type="protein sequence ID" value="VDN39056.1"/>
    <property type="molecule type" value="Genomic_DNA"/>
</dbReference>
<proteinExistence type="predicted"/>
<organism evidence="1 2">
    <name type="scientific">Dibothriocephalus latus</name>
    <name type="common">Fish tapeworm</name>
    <name type="synonym">Diphyllobothrium latum</name>
    <dbReference type="NCBI Taxonomy" id="60516"/>
    <lineage>
        <taxon>Eukaryota</taxon>
        <taxon>Metazoa</taxon>
        <taxon>Spiralia</taxon>
        <taxon>Lophotrochozoa</taxon>
        <taxon>Platyhelminthes</taxon>
        <taxon>Cestoda</taxon>
        <taxon>Eucestoda</taxon>
        <taxon>Diphyllobothriidea</taxon>
        <taxon>Diphyllobothriidae</taxon>
        <taxon>Dibothriocephalus</taxon>
    </lineage>
</organism>
<evidence type="ECO:0008006" key="3">
    <source>
        <dbReference type="Google" id="ProtNLM"/>
    </source>
</evidence>
<reference evidence="1 2" key="1">
    <citation type="submission" date="2018-11" db="EMBL/GenBank/DDBJ databases">
        <authorList>
            <consortium name="Pathogen Informatics"/>
        </authorList>
    </citation>
    <scope>NUCLEOTIDE SEQUENCE [LARGE SCALE GENOMIC DNA]</scope>
</reference>